<evidence type="ECO:0000313" key="1">
    <source>
        <dbReference type="EMBL" id="NMM01569.1"/>
    </source>
</evidence>
<accession>A0A848IN03</accession>
<name>A0A848IN03_9BURK</name>
<dbReference type="RefSeq" id="WP_169488396.1">
    <property type="nucleotide sequence ID" value="NZ_JABBGJ010000031.1"/>
</dbReference>
<organism evidence="1 2">
    <name type="scientific">Paraburkholderia polaris</name>
    <dbReference type="NCBI Taxonomy" id="2728848"/>
    <lineage>
        <taxon>Bacteria</taxon>
        <taxon>Pseudomonadati</taxon>
        <taxon>Pseudomonadota</taxon>
        <taxon>Betaproteobacteria</taxon>
        <taxon>Burkholderiales</taxon>
        <taxon>Burkholderiaceae</taxon>
        <taxon>Paraburkholderia</taxon>
    </lineage>
</organism>
<comment type="caution">
    <text evidence="1">The sequence shown here is derived from an EMBL/GenBank/DDBJ whole genome shotgun (WGS) entry which is preliminary data.</text>
</comment>
<sequence length="164" mass="18635">MDTSRFPRGTVLLCYFPYDDAPDRPGPDPHYCMVVDEFQHNGKEYVAVCYGTSSFSESLFAKHDSRVLTVGRQFISGIDMPKDRGNFVADRVAILPVTDQWIVPTVRGRLEFLRRAKRESDVQHARLYAEYMKLEKVMIHAMTIAAKSFSVTGKVGLPVKDSDR</sequence>
<dbReference type="Proteomes" id="UP000544134">
    <property type="component" value="Unassembled WGS sequence"/>
</dbReference>
<dbReference type="AlphaFoldDB" id="A0A848IN03"/>
<gene>
    <name evidence="1" type="ORF">HHL24_26980</name>
</gene>
<dbReference type="EMBL" id="JABBGJ010000031">
    <property type="protein sequence ID" value="NMM01569.1"/>
    <property type="molecule type" value="Genomic_DNA"/>
</dbReference>
<evidence type="ECO:0000313" key="2">
    <source>
        <dbReference type="Proteomes" id="UP000544134"/>
    </source>
</evidence>
<proteinExistence type="predicted"/>
<keyword evidence="2" id="KW-1185">Reference proteome</keyword>
<reference evidence="1 2" key="1">
    <citation type="submission" date="2020-04" db="EMBL/GenBank/DDBJ databases">
        <title>Paraburkholderia sp. RP-4-7 isolated from soil.</title>
        <authorList>
            <person name="Dahal R.H."/>
        </authorList>
    </citation>
    <scope>NUCLEOTIDE SEQUENCE [LARGE SCALE GENOMIC DNA]</scope>
    <source>
        <strain evidence="1 2">RP-4-7</strain>
    </source>
</reference>
<protein>
    <submittedName>
        <fullName evidence="1">Uncharacterized protein</fullName>
    </submittedName>
</protein>